<dbReference type="RefSeq" id="WP_044626991.1">
    <property type="nucleotide sequence ID" value="NZ_JTDV01000013.1"/>
</dbReference>
<dbReference type="STRING" id="1382798.PK35_12965"/>
<evidence type="ECO:0000313" key="2">
    <source>
        <dbReference type="EMBL" id="KJD31668.1"/>
    </source>
</evidence>
<dbReference type="PRINTS" id="PR00111">
    <property type="entry name" value="ABHYDROLASE"/>
</dbReference>
<dbReference type="InterPro" id="IPR000073">
    <property type="entry name" value="AB_hydrolase_1"/>
</dbReference>
<dbReference type="OrthoDB" id="252464at2"/>
<dbReference type="Pfam" id="PF00561">
    <property type="entry name" value="Abhydrolase_1"/>
    <property type="match status" value="1"/>
</dbReference>
<evidence type="ECO:0000259" key="1">
    <source>
        <dbReference type="Pfam" id="PF00561"/>
    </source>
</evidence>
<dbReference type="PANTHER" id="PTHR43798">
    <property type="entry name" value="MONOACYLGLYCEROL LIPASE"/>
    <property type="match status" value="1"/>
</dbReference>
<dbReference type="Gene3D" id="3.40.50.1820">
    <property type="entry name" value="alpha/beta hydrolase"/>
    <property type="match status" value="1"/>
</dbReference>
<evidence type="ECO:0000313" key="3">
    <source>
        <dbReference type="Proteomes" id="UP000032361"/>
    </source>
</evidence>
<dbReference type="InterPro" id="IPR029058">
    <property type="entry name" value="AB_hydrolase_fold"/>
</dbReference>
<feature type="domain" description="AB hydrolase-1" evidence="1">
    <location>
        <begin position="20"/>
        <end position="244"/>
    </location>
</feature>
<keyword evidence="3" id="KW-1185">Reference proteome</keyword>
<dbReference type="AlphaFoldDB" id="A0A0D7VYZ7"/>
<dbReference type="PATRIC" id="fig|1382798.3.peg.1154"/>
<dbReference type="GO" id="GO:0016787">
    <property type="term" value="F:hydrolase activity"/>
    <property type="evidence" value="ECO:0007669"/>
    <property type="project" value="UniProtKB-KW"/>
</dbReference>
<accession>A0A0D7VYZ7</accession>
<dbReference type="Proteomes" id="UP000032361">
    <property type="component" value="Unassembled WGS sequence"/>
</dbReference>
<gene>
    <name evidence="2" type="ORF">PK35_12965</name>
</gene>
<organism evidence="2 3">
    <name type="scientific">Neotamlana nanhaiensis</name>
    <dbReference type="NCBI Taxonomy" id="1382798"/>
    <lineage>
        <taxon>Bacteria</taxon>
        <taxon>Pseudomonadati</taxon>
        <taxon>Bacteroidota</taxon>
        <taxon>Flavobacteriia</taxon>
        <taxon>Flavobacteriales</taxon>
        <taxon>Flavobacteriaceae</taxon>
        <taxon>Neotamlana</taxon>
    </lineage>
</organism>
<dbReference type="EMBL" id="JTDV01000013">
    <property type="protein sequence ID" value="KJD31668.1"/>
    <property type="molecule type" value="Genomic_DNA"/>
</dbReference>
<sequence length="259" mass="29273">MTLHFKEATVFYTAEGDGDTLVLLHGFLEHSGMWQPFISSLSKTHRVVCIDLPGHGKTDCFGYVHTMEFMAEVVYAVLKELHVFKAHFIGHSMGGYVALAFAEKWPELVSGLCLMNSTAEEDSIERKQNRDRAIEAVKTNHELFIRMAIANLFWPKNRTLYAAQIKETITEALKTPLQGIIAALEGMKARPDRQHVLKVAKFKTLIIAGEKDPVLFYKSLLRQAELNNCAIVSFPDGHMSYIENSQAFLKTAMHFIEKI</sequence>
<reference evidence="2 3" key="1">
    <citation type="journal article" date="2015" name="Antonie Van Leeuwenhoek">
        <title>Tamlana nanhaiensis sp. nov., isolated from surface seawater collected from the South China Sea.</title>
        <authorList>
            <person name="Liu X."/>
            <person name="Lai Q."/>
            <person name="Du Y."/>
            <person name="Li G."/>
            <person name="Sun F."/>
            <person name="Shao Z."/>
        </authorList>
    </citation>
    <scope>NUCLEOTIDE SEQUENCE [LARGE SCALE GENOMIC DNA]</scope>
    <source>
        <strain evidence="2 3">FHC16</strain>
    </source>
</reference>
<keyword evidence="2" id="KW-0378">Hydrolase</keyword>
<comment type="caution">
    <text evidence="2">The sequence shown here is derived from an EMBL/GenBank/DDBJ whole genome shotgun (WGS) entry which is preliminary data.</text>
</comment>
<proteinExistence type="predicted"/>
<protein>
    <submittedName>
        <fullName evidence="2">Alpha/beta hydrolase</fullName>
    </submittedName>
</protein>
<name>A0A0D7VYZ7_9FLAO</name>
<dbReference type="SUPFAM" id="SSF53474">
    <property type="entry name" value="alpha/beta-Hydrolases"/>
    <property type="match status" value="1"/>
</dbReference>
<dbReference type="InterPro" id="IPR050266">
    <property type="entry name" value="AB_hydrolase_sf"/>
</dbReference>